<dbReference type="InterPro" id="IPR052895">
    <property type="entry name" value="HetReg/Transcr_Mod"/>
</dbReference>
<dbReference type="Proteomes" id="UP001286456">
    <property type="component" value="Unassembled WGS sequence"/>
</dbReference>
<keyword evidence="4" id="KW-1185">Reference proteome</keyword>
<reference evidence="3" key="2">
    <citation type="submission" date="2023-06" db="EMBL/GenBank/DDBJ databases">
        <authorList>
            <consortium name="Lawrence Berkeley National Laboratory"/>
            <person name="Haridas S."/>
            <person name="Hensen N."/>
            <person name="Bonometti L."/>
            <person name="Westerberg I."/>
            <person name="Brannstrom I.O."/>
            <person name="Guillou S."/>
            <person name="Cros-Aarteil S."/>
            <person name="Calhoun S."/>
            <person name="Kuo A."/>
            <person name="Mondo S."/>
            <person name="Pangilinan J."/>
            <person name="Riley R."/>
            <person name="Labutti K."/>
            <person name="Andreopoulos B."/>
            <person name="Lipzen A."/>
            <person name="Chen C."/>
            <person name="Yanf M."/>
            <person name="Daum C."/>
            <person name="Ng V."/>
            <person name="Clum A."/>
            <person name="Steindorff A."/>
            <person name="Ohm R."/>
            <person name="Martin F."/>
            <person name="Silar P."/>
            <person name="Natvig D."/>
            <person name="Lalanne C."/>
            <person name="Gautier V."/>
            <person name="Ament-Velasquez S.L."/>
            <person name="Kruys A."/>
            <person name="Hutchinson M.I."/>
            <person name="Powell A.J."/>
            <person name="Barry K."/>
            <person name="Miller A.N."/>
            <person name="Grigoriev I.V."/>
            <person name="Debuchy R."/>
            <person name="Gladieux P."/>
            <person name="Thoren M.H."/>
            <person name="Johannesson H."/>
        </authorList>
    </citation>
    <scope>NUCLEOTIDE SEQUENCE</scope>
    <source>
        <strain evidence="3">SMH4131-1</strain>
    </source>
</reference>
<evidence type="ECO:0000313" key="4">
    <source>
        <dbReference type="Proteomes" id="UP001286456"/>
    </source>
</evidence>
<feature type="domain" description="Heterokaryon incompatibility" evidence="2">
    <location>
        <begin position="72"/>
        <end position="219"/>
    </location>
</feature>
<accession>A0AAE0IG65</accession>
<protein>
    <submittedName>
        <fullName evidence="3">Heterokaryon incompatibility protein-domain-containing protein</fullName>
    </submittedName>
</protein>
<evidence type="ECO:0000259" key="2">
    <source>
        <dbReference type="Pfam" id="PF06985"/>
    </source>
</evidence>
<dbReference type="PANTHER" id="PTHR24148:SF64">
    <property type="entry name" value="HETEROKARYON INCOMPATIBILITY DOMAIN-CONTAINING PROTEIN"/>
    <property type="match status" value="1"/>
</dbReference>
<evidence type="ECO:0000256" key="1">
    <source>
        <dbReference type="SAM" id="MobiDB-lite"/>
    </source>
</evidence>
<dbReference type="AlphaFoldDB" id="A0AAE0IG65"/>
<dbReference type="PANTHER" id="PTHR24148">
    <property type="entry name" value="ANKYRIN REPEAT DOMAIN-CONTAINING PROTEIN 39 HOMOLOG-RELATED"/>
    <property type="match status" value="1"/>
</dbReference>
<proteinExistence type="predicted"/>
<gene>
    <name evidence="3" type="ORF">B0T19DRAFT_486727</name>
</gene>
<dbReference type="Pfam" id="PF06985">
    <property type="entry name" value="HET"/>
    <property type="match status" value="1"/>
</dbReference>
<organism evidence="3 4">
    <name type="scientific">Cercophora scortea</name>
    <dbReference type="NCBI Taxonomy" id="314031"/>
    <lineage>
        <taxon>Eukaryota</taxon>
        <taxon>Fungi</taxon>
        <taxon>Dikarya</taxon>
        <taxon>Ascomycota</taxon>
        <taxon>Pezizomycotina</taxon>
        <taxon>Sordariomycetes</taxon>
        <taxon>Sordariomycetidae</taxon>
        <taxon>Sordariales</taxon>
        <taxon>Lasiosphaeriaceae</taxon>
        <taxon>Cercophora</taxon>
    </lineage>
</organism>
<feature type="region of interest" description="Disordered" evidence="1">
    <location>
        <begin position="20"/>
        <end position="50"/>
    </location>
</feature>
<sequence length="564" mass="63739">MNLYSPLKLLTSGSIRVLSLKRPQPAPESTTSAHQDSKSPKNDNETPDLDSCASKPVCCEMSIIPLSEAEHFDALSYVWGDPKVKTGSMICNGFQMDITHNLWAALSQIWSTWPDKRLWVDAVCINQDDIPERNQQVTMMGDIYRTAQCVVVWLGASTTKSDAFFDILDKTSRTLDVSGGEDVNGDSGTRTPLKDQDIGSLSREILSRPWFERAWTLQEIQLARKATICCGPRHAGFDVFLQTVDGYNRQQVAESYCGGDNLHVPIIPPSDEDGTLFYHLAETSTRVASDPRDKLYSLLSLLPKELYEFIEVDYSLSTEETIIWASRICIEIDEETGCLADAGLENQEDRSLPSWAIDWRARHDYDHHYKYKRIGHIKTDSDKLRLRNERGKSMNRVSRELEIPGGGLGRIEIDKVSDRDKSIRLALFPECAIRWLGPPPERVPCWVELSNEKLLGLCSKIKQHDDEKCSCLDGSRRVEYSWRNLPRGVKSGDWLWQRAYEKGDYDFILRPVDVGLEVGAGSGKMKFQLVGEAWGKGIRGPFTRLRVPLRHPEIKAVVGSFVLV</sequence>
<comment type="caution">
    <text evidence="3">The sequence shown here is derived from an EMBL/GenBank/DDBJ whole genome shotgun (WGS) entry which is preliminary data.</text>
</comment>
<reference evidence="3" key="1">
    <citation type="journal article" date="2023" name="Mol. Phylogenet. Evol.">
        <title>Genome-scale phylogeny and comparative genomics of the fungal order Sordariales.</title>
        <authorList>
            <person name="Hensen N."/>
            <person name="Bonometti L."/>
            <person name="Westerberg I."/>
            <person name="Brannstrom I.O."/>
            <person name="Guillou S."/>
            <person name="Cros-Aarteil S."/>
            <person name="Calhoun S."/>
            <person name="Haridas S."/>
            <person name="Kuo A."/>
            <person name="Mondo S."/>
            <person name="Pangilinan J."/>
            <person name="Riley R."/>
            <person name="LaButti K."/>
            <person name="Andreopoulos B."/>
            <person name="Lipzen A."/>
            <person name="Chen C."/>
            <person name="Yan M."/>
            <person name="Daum C."/>
            <person name="Ng V."/>
            <person name="Clum A."/>
            <person name="Steindorff A."/>
            <person name="Ohm R.A."/>
            <person name="Martin F."/>
            <person name="Silar P."/>
            <person name="Natvig D.O."/>
            <person name="Lalanne C."/>
            <person name="Gautier V."/>
            <person name="Ament-Velasquez S.L."/>
            <person name="Kruys A."/>
            <person name="Hutchinson M.I."/>
            <person name="Powell A.J."/>
            <person name="Barry K."/>
            <person name="Miller A.N."/>
            <person name="Grigoriev I.V."/>
            <person name="Debuchy R."/>
            <person name="Gladieux P."/>
            <person name="Hiltunen Thoren M."/>
            <person name="Johannesson H."/>
        </authorList>
    </citation>
    <scope>NUCLEOTIDE SEQUENCE</scope>
    <source>
        <strain evidence="3">SMH4131-1</strain>
    </source>
</reference>
<feature type="compositionally biased region" description="Basic and acidic residues" evidence="1">
    <location>
        <begin position="35"/>
        <end position="44"/>
    </location>
</feature>
<dbReference type="InterPro" id="IPR010730">
    <property type="entry name" value="HET"/>
</dbReference>
<dbReference type="EMBL" id="JAUEPO010000004">
    <property type="protein sequence ID" value="KAK3324583.1"/>
    <property type="molecule type" value="Genomic_DNA"/>
</dbReference>
<evidence type="ECO:0000313" key="3">
    <source>
        <dbReference type="EMBL" id="KAK3324583.1"/>
    </source>
</evidence>
<name>A0AAE0IG65_9PEZI</name>